<dbReference type="GO" id="GO:0004888">
    <property type="term" value="F:transmembrane signaling receptor activity"/>
    <property type="evidence" value="ECO:0007669"/>
    <property type="project" value="InterPro"/>
</dbReference>
<dbReference type="FunFam" id="2.70.170.10:FF:000021">
    <property type="entry name" value="Gamma-aminobutyric acid receptor isoform 3b"/>
    <property type="match status" value="1"/>
</dbReference>
<keyword evidence="16" id="KW-1071">Ligand-gated ion channel</keyword>
<evidence type="ECO:0000313" key="25">
    <source>
        <dbReference type="Proteomes" id="UP000035681"/>
    </source>
</evidence>
<keyword evidence="14" id="KW-0868">Chloride</keyword>
<dbReference type="Gene3D" id="2.70.170.10">
    <property type="entry name" value="Neurotransmitter-gated ion-channel ligand-binding domain"/>
    <property type="match status" value="1"/>
</dbReference>
<dbReference type="GO" id="GO:0034707">
    <property type="term" value="C:chloride channel complex"/>
    <property type="evidence" value="ECO:0007669"/>
    <property type="project" value="UniProtKB-KW"/>
</dbReference>
<dbReference type="SUPFAM" id="SSF90112">
    <property type="entry name" value="Neurotransmitter-gated ion-channel transmembrane pore"/>
    <property type="match status" value="2"/>
</dbReference>
<feature type="coiled-coil region" evidence="21">
    <location>
        <begin position="2444"/>
        <end position="2478"/>
    </location>
</feature>
<dbReference type="PRINTS" id="PR00253">
    <property type="entry name" value="GABAARECEPTR"/>
</dbReference>
<dbReference type="GO" id="GO:0045211">
    <property type="term" value="C:postsynaptic membrane"/>
    <property type="evidence" value="ECO:0007669"/>
    <property type="project" value="UniProtKB-SubCell"/>
</dbReference>
<keyword evidence="4 20" id="KW-0812">Transmembrane</keyword>
<dbReference type="SUPFAM" id="SSF52540">
    <property type="entry name" value="P-loop containing nucleoside triphosphate hydrolases"/>
    <property type="match status" value="1"/>
</dbReference>
<evidence type="ECO:0000313" key="26">
    <source>
        <dbReference type="WBParaSite" id="TCONS_00009522.p1"/>
    </source>
</evidence>
<feature type="domain" description="Neurotransmitter-gated ion-channel transmembrane" evidence="23">
    <location>
        <begin position="3566"/>
        <end position="3686"/>
    </location>
</feature>
<feature type="domain" description="Neurotransmitter-gated ion-channel ligand-binding" evidence="22">
    <location>
        <begin position="3055"/>
        <end position="3266"/>
    </location>
</feature>
<dbReference type="InterPro" id="IPR006028">
    <property type="entry name" value="GABAA/Glycine_rcpt"/>
</dbReference>
<feature type="transmembrane region" description="Helical" evidence="20">
    <location>
        <begin position="3301"/>
        <end position="3319"/>
    </location>
</feature>
<evidence type="ECO:0000256" key="11">
    <source>
        <dbReference type="ARBA" id="ARBA00023170"/>
    </source>
</evidence>
<evidence type="ECO:0000256" key="13">
    <source>
        <dbReference type="ARBA" id="ARBA00023180"/>
    </source>
</evidence>
<keyword evidence="17 20" id="KW-0407">Ion channel</keyword>
<dbReference type="InterPro" id="IPR027417">
    <property type="entry name" value="P-loop_NTPase"/>
</dbReference>
<dbReference type="Pfam" id="PF02931">
    <property type="entry name" value="Neur_chan_LBD"/>
    <property type="match status" value="1"/>
</dbReference>
<dbReference type="Gene3D" id="1.20.920.30">
    <property type="match status" value="1"/>
</dbReference>
<comment type="subcellular location">
    <subcellularLocation>
        <location evidence="18">Postsynaptic cell membrane</location>
        <topology evidence="18">Multi-pass membrane protein</topology>
    </subcellularLocation>
</comment>
<proteinExistence type="inferred from homology"/>
<dbReference type="Gene3D" id="3.40.50.300">
    <property type="entry name" value="P-loop containing nucleotide triphosphate hydrolases"/>
    <property type="match status" value="2"/>
</dbReference>
<feature type="transmembrane region" description="Helical" evidence="20">
    <location>
        <begin position="3747"/>
        <end position="3766"/>
    </location>
</feature>
<dbReference type="InterPro" id="IPR013602">
    <property type="entry name" value="Dynein_heavy_linker"/>
</dbReference>
<dbReference type="InterPro" id="IPR006202">
    <property type="entry name" value="Neur_chan_lig-bd"/>
</dbReference>
<evidence type="ECO:0000256" key="12">
    <source>
        <dbReference type="ARBA" id="ARBA00023173"/>
    </source>
</evidence>
<dbReference type="SUPFAM" id="SSF63712">
    <property type="entry name" value="Nicotinic receptor ligand binding domain-like"/>
    <property type="match status" value="1"/>
</dbReference>
<dbReference type="NCBIfam" id="TIGR00860">
    <property type="entry name" value="LIC"/>
    <property type="match status" value="1"/>
</dbReference>
<dbReference type="GO" id="GO:0005230">
    <property type="term" value="F:extracellular ligand-gated monoatomic ion channel activity"/>
    <property type="evidence" value="ECO:0007669"/>
    <property type="project" value="InterPro"/>
</dbReference>
<organism evidence="25 26">
    <name type="scientific">Strongyloides stercoralis</name>
    <name type="common">Threadworm</name>
    <dbReference type="NCBI Taxonomy" id="6248"/>
    <lineage>
        <taxon>Eukaryota</taxon>
        <taxon>Metazoa</taxon>
        <taxon>Ecdysozoa</taxon>
        <taxon>Nematoda</taxon>
        <taxon>Chromadorea</taxon>
        <taxon>Rhabditida</taxon>
        <taxon>Tylenchina</taxon>
        <taxon>Panagrolaimomorpha</taxon>
        <taxon>Strongyloidoidea</taxon>
        <taxon>Strongyloididae</taxon>
        <taxon>Strongyloides</taxon>
    </lineage>
</organism>
<keyword evidence="12" id="KW-0869">Chloride channel</keyword>
<dbReference type="CDD" id="cd00009">
    <property type="entry name" value="AAA"/>
    <property type="match status" value="1"/>
</dbReference>
<evidence type="ECO:0000256" key="17">
    <source>
        <dbReference type="ARBA" id="ARBA00023303"/>
    </source>
</evidence>
<dbReference type="Proteomes" id="UP000035681">
    <property type="component" value="Unplaced"/>
</dbReference>
<dbReference type="InterPro" id="IPR006029">
    <property type="entry name" value="Neurotrans-gated_channel_TM"/>
</dbReference>
<dbReference type="InterPro" id="IPR036719">
    <property type="entry name" value="Neuro-gated_channel_TM_sf"/>
</dbReference>
<evidence type="ECO:0000256" key="5">
    <source>
        <dbReference type="ARBA" id="ARBA00022729"/>
    </source>
</evidence>
<dbReference type="InterPro" id="IPR038050">
    <property type="entry name" value="Neuro_actylchol_rec"/>
</dbReference>
<keyword evidence="3" id="KW-1003">Cell membrane</keyword>
<dbReference type="PROSITE" id="PS00236">
    <property type="entry name" value="NEUROTR_ION_CHANNEL"/>
    <property type="match status" value="1"/>
</dbReference>
<dbReference type="Gene3D" id="1.20.920.20">
    <property type="match status" value="1"/>
</dbReference>
<keyword evidence="7" id="KW-0770">Synapse</keyword>
<comment type="caution">
    <text evidence="20">Lacks conserved residue(s) required for the propagation of feature annotation.</text>
</comment>
<keyword evidence="25" id="KW-1185">Reference proteome</keyword>
<evidence type="ECO:0000259" key="24">
    <source>
        <dbReference type="Pfam" id="PF08393"/>
    </source>
</evidence>
<feature type="coiled-coil region" evidence="21">
    <location>
        <begin position="2623"/>
        <end position="2664"/>
    </location>
</feature>
<keyword evidence="11" id="KW-0675">Receptor</keyword>
<evidence type="ECO:0000256" key="19">
    <source>
        <dbReference type="ARBA" id="ARBA00071250"/>
    </source>
</evidence>
<feature type="transmembrane region" description="Helical" evidence="20">
    <location>
        <begin position="3624"/>
        <end position="3646"/>
    </location>
</feature>
<feature type="transmembrane region" description="Helical" evidence="20">
    <location>
        <begin position="3268"/>
        <end position="3292"/>
    </location>
</feature>
<dbReference type="InterPro" id="IPR042222">
    <property type="entry name" value="Dynein_2_N"/>
</dbReference>
<dbReference type="Gene3D" id="1.20.58.390">
    <property type="entry name" value="Neurotransmitter-gated ion-channel transmembrane domain"/>
    <property type="match status" value="2"/>
</dbReference>
<evidence type="ECO:0000256" key="6">
    <source>
        <dbReference type="ARBA" id="ARBA00022989"/>
    </source>
</evidence>
<dbReference type="InterPro" id="IPR036734">
    <property type="entry name" value="Neur_chan_lig-bd_sf"/>
</dbReference>
<keyword evidence="9 20" id="KW-0472">Membrane</keyword>
<evidence type="ECO:0000256" key="2">
    <source>
        <dbReference type="ARBA" id="ARBA00022448"/>
    </source>
</evidence>
<evidence type="ECO:0000256" key="10">
    <source>
        <dbReference type="ARBA" id="ARBA00023157"/>
    </source>
</evidence>
<evidence type="ECO:0000259" key="23">
    <source>
        <dbReference type="Pfam" id="PF02932"/>
    </source>
</evidence>
<evidence type="ECO:0000256" key="1">
    <source>
        <dbReference type="ARBA" id="ARBA00010180"/>
    </source>
</evidence>
<evidence type="ECO:0000256" key="14">
    <source>
        <dbReference type="ARBA" id="ARBA00023214"/>
    </source>
</evidence>
<keyword evidence="6 20" id="KW-1133">Transmembrane helix</keyword>
<keyword evidence="21" id="KW-0175">Coiled coil</keyword>
<evidence type="ECO:0000256" key="15">
    <source>
        <dbReference type="ARBA" id="ARBA00023257"/>
    </source>
</evidence>
<evidence type="ECO:0000256" key="3">
    <source>
        <dbReference type="ARBA" id="ARBA00022475"/>
    </source>
</evidence>
<evidence type="ECO:0000256" key="20">
    <source>
        <dbReference type="RuleBase" id="RU000687"/>
    </source>
</evidence>
<evidence type="ECO:0000256" key="21">
    <source>
        <dbReference type="SAM" id="Coils"/>
    </source>
</evidence>
<dbReference type="GO" id="GO:0005254">
    <property type="term" value="F:chloride channel activity"/>
    <property type="evidence" value="ECO:0007669"/>
    <property type="project" value="UniProtKB-KW"/>
</dbReference>
<dbReference type="Gene3D" id="1.20.140.100">
    <property type="entry name" value="Dynein heavy chain, N-terminal domain 2"/>
    <property type="match status" value="1"/>
</dbReference>
<sequence>MNSNEKYKQQIVKKFPEIVETPTFIKIKFTENVSGKKFVFHTLAPGYVPKFLNHQKEKNRNKKPNKLIRDKLIKWFVDVCDEEAKIKKIFSTSVSIDSAYAIVWYNYVKKFPLSNVKNDQNFYHMYSISKPDYFLSEQGSSLISCCSNITSENNFASTKLSKFTNEIIKECQIWIGTAERLAIIESKKGIYTSFIKEWSDKVNTWKKEVSIVKKKFCLIKTSSYTRRLIRDFVEKRKCLIFDWNKIVTNTKDQLRTSSEIKILIYDIIVKFKKALEEELYFSIGDINSRLAEIGLEHEMTRTIHHTIIKYFEGLRNSDGVIYVECLVDNNQLQLQNDKVKEDLKAPIKEICRLNHVKISFEDIEDWEFLCESIVDTYLDIEKILHTSALNEFSELVLYDNYNEKIEDDRKIEFYIFYSKLKQKLLYIENFIKSGPFTINMVKVISLIQQKINNTLKLYYDKIIEDFRESSSILYEKFLKINKCLSLRSLKPEFMLKNRYEVKKMRCNEIGEAVSQLYLLIENMHNILEVLGYDGFEEVRMTEIISLHLQLEGKFREHEMFIQRRINIFHQFVKNQQLLVKNNACTIVEKLKILNTFSVPGEVEEYIKSLKKLQPMLQDLLNDIQTLNIYEKSVEFTESKFYQCEIMNEYMKNLEKLYNLTVDFQEYQNNYQNRLRYNANVSEAKIKAEYFLEQLNNLSSVLEGYRASRHFCMQLQLDIEKFKHTFPIIEILSSNRFQERHWIKISDIINIDFSQYINATVKEICNLNLHNFIQFLKPISFVAEREGIINDQLVKLNNFWSVQTISLEMNNFWKLQLPSNLNFLISIAIKHISILESFIKNEKLDLGFESPFYKENQLWLKQLSEVLDITTKWRLCLTRWKKLAPVIKNNVKVLHNEFREFRICAKYFKLLEKHVIDDPLVLKFKDGKHVKCWIDLAQKHLSELMVRFKEFLDEIRKSSIRLGLISVMDLLTLLQEQPIEEFLNKIKKLCFYNTKEIKLVSNGKYLLIKSLDDQEILINRDEVKIDENYTNLSLVEKILKIEKAINNKLCELACSFSKKTDNKSIVSSIEEERYIPRLSKILHYRISKKSSSESSFNYLLTDRNHFKLLSKGDRKEIPAIVNFIPTLNYEKRHLNVSLNFASNWSQGKIPIIRGNCYSGRLFAEQLQFLTFSELHFVNCHRFITESAINHMLGVLKQHSILIILENYEQLLPNVRLVLFNKINKLLSNDPCPNLILISPYSTKEENLIQSHCFIEFTNLGDQLNANREYTNSTIIKTTNSSSQQNSNTDVSISQDIIQTPTSVRRRLSSFSITNIPRHSITSIKSPKSVAESLSSYLKPTTLDNTKLIGMKLNNLSNISQRRRSTSTATPTSNDSKTLSFQDINLQSVDGTLIGKINCIAFIGQASKSTLKEMMKNENYLCKWIYFDAMSSYQLLHSCSEFGEPAEGYLLKTLNSIQNFSSSKKKFLIFCGSRHFTDKFSFFSSLFTKNITLCNDKEKSTLTENSLEDISISSSNIETKNYIIPGPYLTLPDGSNYLISNNFKIFLCLPGISDINKSDIDWIKRCGVQTILLQGLTYQTLSDSWIENVSKINDIIQLPDHMEIIASTFEFIIQPLWNFVNPPHYACPSLLMEYIINDLIENIKSITPSNYGEVLRWTVTSVGINYIIIYYSSDNDIEIFNKQVKTYSEDAENNYIIGAQLPNNISNFKLSQFETCKWIEWKNEITFKSILDKDLSLSEIIITYPHFDRLLTFALRSFKLMKKHLLIYGPKGCGKTTFVKRFIKNFEDETSKYNIIWLNTTDRLNLTKVQSKFYSVIDEMEKNFDNYETIFVIDNFTFDEYIISLVELFLDQHATVLENGLTKKCQIAEKVKFIIILQNKNDISAVKKYDIFYESFYIIPLYFLRDQELEQIVEEVFYWHLNIRSFSSEYQSLVGLLAKTFVEILPNKKYMLSMAIKILKGTMFSWPETTPDFDSFCRLWIHETLRVCYDSLDNTKDKDELLIKIEKSLKKHCQSSFEILFKKEDEIEDINMDDYTGLKDDENISFLTTYHEKNENLKVSKNFRISELLFTEVCNGIDVIEGIPYGLLYNLGDFSSHMSNLVYELYRSNDIKKPMNLIITDYIANQCQRIMRICRMSNEHMAFVGERGSGRRNCVKLANIALVGHIEYVYLSTLSIEAFEESWRIGITKCIENIASTNIIITLLFYFDDDDISNISYHSFLMLKQWFENYDIMEFITDDILLKLGEKIIESEKGLATQEQANNIRLPGQRKCKFLPVEAIKDTKILKYILSQRFSDFVHAIFLIPPGSEKYFKWCTINHFSLLKLNDINVIIEKQLQDLIEKPNEEELNILVKVIFKICYSTEELLNSIHMTLLKKIFNVPTRSHFQLASNFVQIFNKKYSKLYTKYKEFHIAISTLNMINELSQIGGSIDNNDLAKDLDNEELSYLMLSKERNKKREEYNEIKKNLENLEGEKNVSLQETLNHQKILKEKIEKPLIQVDNIKKILSAIDYEEFRKLSFIKKPSAIVRNVVDGVRILLQPSYKPTKNTIQNWNSCQPFLRSKSLIDKLCNFNTAVVNDKLLGSLKRYTKFNIYRVNQILNENKLAFYLCKWLLATITLIETERNLVDNKKIISQLNEKIQNLNDKIIEYQKNKENIFKKLQYLENETKACEYEVSRLRKQLDYRVRGSKIVNNVYFLINNWKEKLSLVSDILKNLKGNSILYSSFRVLTSFLGSDIKLRALNIWKSILNDHGINFNENYTDIDYFLKEAFIDTSWKIEWPLICPEVSKKDNSIIIRQTDLLKNKILKFYPQSVVIDFLLLDQNNNNINNKKIYYNDDCKLQLDNNNKKMYHIDTTNKIELEKIWMNKSLLMNTLKALRNGNELIFVNIPCMPPIYWMHLIDREIDVHIPQNDIKKNDDEKKNIYNPSIEIILQFNGNKILANKKFKLFMISEKDINSIELSFLRKVWPLTLNEGMDLQQCSNYTLEEEIIENLSNESEIFLLRKMTDYNANDILESQDLTDQIIHHGRTFSLSQHKGFSSSSLDSNSRSPDTQLISDILNKLTNPSRYDKRLRPMYGKKPVDVGITIHVSSISAVSEVDMDFTLDFYLRQSWRDDRLAFGELDDSFKEIKSLTVGVDYLDKLWKPDTFFPNEKKSFFHTATTHNSFLRIDPDGTVFTSQRLTVTATCPMKLKLFPMDSQKCKLEIESYGYDVKDISYYFQKSGKAEGIGEIGSELPQFVLKAFDVSSKVERLSSGNYSRLSCIFLFRRNLGFYIIQIYLPSILISVISWISFWLSRESSPSRISLGLLTVLSMTTIMNNSSVPKVSYVKSIDIFLGFSFLSVFASLLEYAAVGYISKRNKLNAQKYQTKLSLSNSILSKKTISLLKRPSLLYGHPVYKPFYSSLDRNSNLYDGTRYQSDCYNLINQSTHSMITDQTNSNLRLPQQITPSVNENVALGRTKTIGNPSKIDIYSRILFPLTYIVFNIIYWSYYFSIRDGYTTADIDYFWGSKRGVEESNIVKFDNFSLPQFKRTAYKMITAKATTSSGSYIRLKVQITFTRQIGFYLMNIIVPSILIVTISWVSFWLDRGSSPARTGLGVTTVLTETTLITTTNNSMPKVSYIKGLDVYLNFCFIMVFASLVEYAVVSYMNKKLAQKRDKKRRKQEQAQTAEIPMFGNYNVTPYNNNPTKTLISHPEIPSDCDCRTIPMVQAPRFVPDNIMWPGPFIKAKKATRTCRTITPSKIDRCSRSVFPIIFIIFNLGYWTIMTILSQQEMQLEADDIEFND</sequence>
<accession>A0AAF5DAR3</accession>
<evidence type="ECO:0000256" key="18">
    <source>
        <dbReference type="ARBA" id="ARBA00034104"/>
    </source>
</evidence>
<feature type="transmembrane region" description="Helical" evidence="20">
    <location>
        <begin position="3561"/>
        <end position="3583"/>
    </location>
</feature>
<dbReference type="Pfam" id="PF08393">
    <property type="entry name" value="DHC_N2"/>
    <property type="match status" value="1"/>
</dbReference>
<dbReference type="PANTHER" id="PTHR18945">
    <property type="entry name" value="NEUROTRANSMITTER GATED ION CHANNEL"/>
    <property type="match status" value="1"/>
</dbReference>
<dbReference type="InterPro" id="IPR018000">
    <property type="entry name" value="Neurotransmitter_ion_chnl_CS"/>
</dbReference>
<dbReference type="CDD" id="cd19049">
    <property type="entry name" value="LGIC_TM_anion"/>
    <property type="match status" value="2"/>
</dbReference>
<feature type="transmembrane region" description="Helical" evidence="20">
    <location>
        <begin position="3468"/>
        <end position="3488"/>
    </location>
</feature>
<evidence type="ECO:0000256" key="16">
    <source>
        <dbReference type="ARBA" id="ARBA00023286"/>
    </source>
</evidence>
<dbReference type="Pfam" id="PF02932">
    <property type="entry name" value="Neur_chan_memb"/>
    <property type="match status" value="2"/>
</dbReference>
<evidence type="ECO:0000256" key="9">
    <source>
        <dbReference type="ARBA" id="ARBA00023136"/>
    </source>
</evidence>
<keyword evidence="10" id="KW-1015">Disulfide bond</keyword>
<evidence type="ECO:0000259" key="22">
    <source>
        <dbReference type="Pfam" id="PF02931"/>
    </source>
</evidence>
<protein>
    <recommendedName>
        <fullName evidence="19">Gamma-aminobutyric acid receptor subunit beta</fullName>
    </recommendedName>
</protein>
<feature type="domain" description="Neurotransmitter-gated ion-channel transmembrane" evidence="23">
    <location>
        <begin position="3275"/>
        <end position="3486"/>
    </location>
</feature>
<dbReference type="InterPro" id="IPR006201">
    <property type="entry name" value="Neur_channel"/>
</dbReference>
<feature type="domain" description="Dynein heavy chain linker" evidence="24">
    <location>
        <begin position="646"/>
        <end position="1029"/>
    </location>
</feature>
<keyword evidence="2 20" id="KW-0813">Transport</keyword>
<evidence type="ECO:0000256" key="7">
    <source>
        <dbReference type="ARBA" id="ARBA00023018"/>
    </source>
</evidence>
<comment type="similarity">
    <text evidence="1">Belongs to the ligand-gated ion channel (TC 1.A.9) family. Gamma-aminobutyric acid receptor (TC 1.A.9.5) subfamily.</text>
</comment>
<evidence type="ECO:0000256" key="8">
    <source>
        <dbReference type="ARBA" id="ARBA00023065"/>
    </source>
</evidence>
<keyword evidence="5" id="KW-0732">Signal</keyword>
<keyword evidence="8 20" id="KW-0406">Ion transport</keyword>
<feature type="transmembrane region" description="Helical" evidence="20">
    <location>
        <begin position="3331"/>
        <end position="3353"/>
    </location>
</feature>
<keyword evidence="15" id="KW-0628">Postsynaptic cell membrane</keyword>
<dbReference type="PRINTS" id="PR00252">
    <property type="entry name" value="NRIONCHANNEL"/>
</dbReference>
<keyword evidence="13" id="KW-0325">Glycoprotein</keyword>
<dbReference type="WBParaSite" id="TCONS_00009522.p1">
    <property type="protein sequence ID" value="TCONS_00009522.p1"/>
    <property type="gene ID" value="XLOC_007323"/>
</dbReference>
<evidence type="ECO:0000256" key="4">
    <source>
        <dbReference type="ARBA" id="ARBA00022692"/>
    </source>
</evidence>
<name>A0AAF5DAR3_STRER</name>
<reference evidence="26" key="1">
    <citation type="submission" date="2024-02" db="UniProtKB">
        <authorList>
            <consortium name="WormBaseParasite"/>
        </authorList>
    </citation>
    <scope>IDENTIFICATION</scope>
</reference>